<dbReference type="Gene3D" id="3.20.20.140">
    <property type="entry name" value="Metal-dependent hydrolases"/>
    <property type="match status" value="1"/>
</dbReference>
<dbReference type="InterPro" id="IPR032465">
    <property type="entry name" value="ACMSD"/>
</dbReference>
<name>A0ABQ0B433_9FIRM</name>
<dbReference type="PANTHER" id="PTHR21240">
    <property type="entry name" value="2-AMINO-3-CARBOXYLMUCONATE-6-SEMIALDEHYDE DECARBOXYLASE"/>
    <property type="match status" value="1"/>
</dbReference>
<protein>
    <submittedName>
        <fullName evidence="3">Amidohydrolase family protein</fullName>
    </submittedName>
</protein>
<dbReference type="Pfam" id="PF04909">
    <property type="entry name" value="Amidohydro_2"/>
    <property type="match status" value="1"/>
</dbReference>
<dbReference type="PANTHER" id="PTHR21240:SF28">
    <property type="entry name" value="ISO-OROTATE DECARBOXYLASE (EUROFUNG)"/>
    <property type="match status" value="1"/>
</dbReference>
<evidence type="ECO:0000256" key="1">
    <source>
        <dbReference type="ARBA" id="ARBA00023239"/>
    </source>
</evidence>
<sequence length="257" mass="29378">MKIIDVHAHLGDDCVFDHHISEEDLLKGYEDTPVAGAIVQPSLPRFSLQANREIHDRIARLCASRKMKFWGLASIYPHFTKEEYREEAYRCIKELGFVGLKITPVGHAVDPESEDGMFAFSVANELQVPMMVHTGSGVPFSQPLKIWKAARKYPDLKIVIAHSGMDWDTHQAIFVAKECPNIYLETSWTGIYNTREIYREIGPHRMMFASDHVNNVKVELEKYKQILKPEDMDQVFWKTAESVFTCSSPHAVTVQLV</sequence>
<dbReference type="InterPro" id="IPR032466">
    <property type="entry name" value="Metal_Hydrolase"/>
</dbReference>
<proteinExistence type="predicted"/>
<feature type="domain" description="Amidohydrolase-related" evidence="2">
    <location>
        <begin position="4"/>
        <end position="244"/>
    </location>
</feature>
<organism evidence="3 4">
    <name type="scientific">Blautia hominis</name>
    <dbReference type="NCBI Taxonomy" id="2025493"/>
    <lineage>
        <taxon>Bacteria</taxon>
        <taxon>Bacillati</taxon>
        <taxon>Bacillota</taxon>
        <taxon>Clostridia</taxon>
        <taxon>Lachnospirales</taxon>
        <taxon>Lachnospiraceae</taxon>
        <taxon>Blautia</taxon>
    </lineage>
</organism>
<dbReference type="CDD" id="cd01292">
    <property type="entry name" value="metallo-dependent_hydrolases"/>
    <property type="match status" value="1"/>
</dbReference>
<gene>
    <name evidence="3" type="ORF">K040078D81_03310</name>
</gene>
<dbReference type="RefSeq" id="WP_104804079.1">
    <property type="nucleotide sequence ID" value="NZ_BAABYW010000001.1"/>
</dbReference>
<evidence type="ECO:0000313" key="4">
    <source>
        <dbReference type="Proteomes" id="UP001600943"/>
    </source>
</evidence>
<evidence type="ECO:0000259" key="2">
    <source>
        <dbReference type="Pfam" id="PF04909"/>
    </source>
</evidence>
<dbReference type="InterPro" id="IPR006680">
    <property type="entry name" value="Amidohydro-rel"/>
</dbReference>
<accession>A0ABQ0B433</accession>
<dbReference type="EMBL" id="BAABYW010000001">
    <property type="protein sequence ID" value="GAA6406214.1"/>
    <property type="molecule type" value="Genomic_DNA"/>
</dbReference>
<dbReference type="Proteomes" id="UP001600943">
    <property type="component" value="Unassembled WGS sequence"/>
</dbReference>
<reference evidence="3 4" key="1">
    <citation type="submission" date="2024-04" db="EMBL/GenBank/DDBJ databases">
        <title>Defined microbial consortia suppress multidrug-resistant proinflammatory Enterobacteriaceae via ecological control.</title>
        <authorList>
            <person name="Furuichi M."/>
            <person name="Kawaguchi T."/>
            <person name="Pust M."/>
            <person name="Yasuma K."/>
            <person name="Plichta D."/>
            <person name="Hasegawa N."/>
            <person name="Ohya T."/>
            <person name="Bhattarai S."/>
            <person name="Sasajima S."/>
            <person name="Aoto Y."/>
            <person name="Tuganbaev T."/>
            <person name="Yaginuma M."/>
            <person name="Ueda M."/>
            <person name="Okahashi N."/>
            <person name="Amafuji K."/>
            <person name="Kiridooshi Y."/>
            <person name="Sugita K."/>
            <person name="Strazar M."/>
            <person name="Skelly A."/>
            <person name="Suda W."/>
            <person name="Hattori M."/>
            <person name="Nakamoto N."/>
            <person name="Caballero S."/>
            <person name="Norman J."/>
            <person name="Olle B."/>
            <person name="Tanoue T."/>
            <person name="Arita M."/>
            <person name="Bucci V."/>
            <person name="Atarashi K."/>
            <person name="Xavier R."/>
            <person name="Honda K."/>
        </authorList>
    </citation>
    <scope>NUCLEOTIDE SEQUENCE [LARGE SCALE GENOMIC DNA]</scope>
    <source>
        <strain evidence="4">k04-0078-D8-1</strain>
    </source>
</reference>
<evidence type="ECO:0000313" key="3">
    <source>
        <dbReference type="EMBL" id="GAA6406214.1"/>
    </source>
</evidence>
<dbReference type="SUPFAM" id="SSF51556">
    <property type="entry name" value="Metallo-dependent hydrolases"/>
    <property type="match status" value="1"/>
</dbReference>
<keyword evidence="4" id="KW-1185">Reference proteome</keyword>
<keyword evidence="1" id="KW-0456">Lyase</keyword>
<comment type="caution">
    <text evidence="3">The sequence shown here is derived from an EMBL/GenBank/DDBJ whole genome shotgun (WGS) entry which is preliminary data.</text>
</comment>